<proteinExistence type="predicted"/>
<evidence type="ECO:0000313" key="5">
    <source>
        <dbReference type="EMBL" id="RGD85439.1"/>
    </source>
</evidence>
<dbReference type="Proteomes" id="UP000261032">
    <property type="component" value="Unassembled WGS sequence"/>
</dbReference>
<dbReference type="InterPro" id="IPR001633">
    <property type="entry name" value="EAL_dom"/>
</dbReference>
<dbReference type="PROSITE" id="PS50887">
    <property type="entry name" value="GGDEF"/>
    <property type="match status" value="2"/>
</dbReference>
<dbReference type="InterPro" id="IPR035919">
    <property type="entry name" value="EAL_sf"/>
</dbReference>
<evidence type="ECO:0000259" key="1">
    <source>
        <dbReference type="PROSITE" id="PS50113"/>
    </source>
</evidence>
<dbReference type="CDD" id="cd01949">
    <property type="entry name" value="GGDEF"/>
    <property type="match status" value="2"/>
</dbReference>
<evidence type="ECO:0000259" key="3">
    <source>
        <dbReference type="PROSITE" id="PS50887"/>
    </source>
</evidence>
<name>A0A3E3ED39_9FIRM</name>
<dbReference type="InterPro" id="IPR000700">
    <property type="entry name" value="PAS-assoc_C"/>
</dbReference>
<dbReference type="Pfam" id="PF00990">
    <property type="entry name" value="GGDEF"/>
    <property type="match status" value="2"/>
</dbReference>
<dbReference type="Pfam" id="PF08447">
    <property type="entry name" value="PAS_3"/>
    <property type="match status" value="1"/>
</dbReference>
<dbReference type="PROSITE" id="PS50113">
    <property type="entry name" value="PAC"/>
    <property type="match status" value="1"/>
</dbReference>
<dbReference type="CDD" id="cd01948">
    <property type="entry name" value="EAL"/>
    <property type="match status" value="1"/>
</dbReference>
<sequence length="844" mass="98033">MGFDDFKQLVDNMQINLYLTDIQTNEIIFMNNKMKETYNLKDPEGKICWKTLQKNQSGPCPFCPLIKLKQINNLYQSISWRENSDLTNRIFENYDSLIKWENGKIVHMQQSIDITDSEILSHQASIDDLCGLLNRRAGKEKLLEFMVKKKKAKESFTIALLDINNLKRVNDSFGHQEGDFLLKQIAYAVKQDLDKEDLIFRLGGDEFVLVFGHKNTKDSAKFLIENQKNIQKLQALYNKPYGFSYAFGMYTVLPTNKLTVNDVITRADEQMYQEKLRYRRTQLAELEDVSVGSTNVACFQYDPTQLYEALIKSTDDFIYICNMKTGIFRYSPAQVKVFNLPGEIIDHPLPFWKAIVHPQDWERFYKSNMAIGENKMDYHSVEFRAMNSDGEYIWLKCRGQLMRDEFGEPNLFAGIMTQLDRQNKIDPLTHLYNRQEFAKAFELKTKDKAIDNLGIMVIDIDDFKNINEIYDRSFGDFIIKTVAQLTQAVLPGNTSIYKLDSDQMGLLIENSTELEITKLYNEIQKQLLHEQLLKRYKCPIQISAGCAIYPKDGLTYNELNKYADYSLQYAKDNGKNKLTFFSNYILEHKMRSLEILKYIRESVSDDYRGFELNYQPQVEVSSKQIKGVEALLRWQCQELGKVSPVEFIPILEESGLIIPVGLWVIKKAIQACSKWVVYDPEFSVSINVSALQMLNSDFVEDVKKVLKKEKLAPKNIVLELTESYMVRNMDLLRTIFEQLRELGFKIAMDDFGTGYASLEILKTVPADIVKIDQTFVRDIKISKFDKTFIRFIAQICHDVDIEVLLEGIETEEEFNVVEPMELDYIQGFLFGRPQSEEEITNKLI</sequence>
<dbReference type="InterPro" id="IPR043128">
    <property type="entry name" value="Rev_trsase/Diguanyl_cyclase"/>
</dbReference>
<dbReference type="PANTHER" id="PTHR33121">
    <property type="entry name" value="CYCLIC DI-GMP PHOSPHODIESTERASE PDEF"/>
    <property type="match status" value="1"/>
</dbReference>
<dbReference type="SUPFAM" id="SSF55785">
    <property type="entry name" value="PYP-like sensor domain (PAS domain)"/>
    <property type="match status" value="1"/>
</dbReference>
<dbReference type="InterPro" id="IPR013655">
    <property type="entry name" value="PAS_fold_3"/>
</dbReference>
<dbReference type="Gene3D" id="3.30.70.270">
    <property type="match status" value="2"/>
</dbReference>
<feature type="domain" description="EAL" evidence="2">
    <location>
        <begin position="592"/>
        <end position="844"/>
    </location>
</feature>
<dbReference type="CDD" id="cd00130">
    <property type="entry name" value="PAS"/>
    <property type="match status" value="1"/>
</dbReference>
<organism evidence="5 6">
    <name type="scientific">Thomasclavelia ramosa</name>
    <dbReference type="NCBI Taxonomy" id="1547"/>
    <lineage>
        <taxon>Bacteria</taxon>
        <taxon>Bacillati</taxon>
        <taxon>Bacillota</taxon>
        <taxon>Erysipelotrichia</taxon>
        <taxon>Erysipelotrichales</taxon>
        <taxon>Coprobacillaceae</taxon>
        <taxon>Thomasclavelia</taxon>
    </lineage>
</organism>
<dbReference type="InterPro" id="IPR000160">
    <property type="entry name" value="GGDEF_dom"/>
</dbReference>
<dbReference type="PROSITE" id="PS50883">
    <property type="entry name" value="EAL"/>
    <property type="match status" value="1"/>
</dbReference>
<dbReference type="Gene3D" id="3.30.450.20">
    <property type="entry name" value="PAS domain"/>
    <property type="match status" value="1"/>
</dbReference>
<dbReference type="SMART" id="SM00267">
    <property type="entry name" value="GGDEF"/>
    <property type="match status" value="2"/>
</dbReference>
<dbReference type="InterPro" id="IPR000014">
    <property type="entry name" value="PAS"/>
</dbReference>
<dbReference type="InterPro" id="IPR050706">
    <property type="entry name" value="Cyclic-di-GMP_PDE-like"/>
</dbReference>
<reference evidence="5 6" key="1">
    <citation type="submission" date="2018-08" db="EMBL/GenBank/DDBJ databases">
        <title>A genome reference for cultivated species of the human gut microbiota.</title>
        <authorList>
            <person name="Zou Y."/>
            <person name="Xue W."/>
            <person name="Luo G."/>
        </authorList>
    </citation>
    <scope>NUCLEOTIDE SEQUENCE [LARGE SCALE GENOMIC DNA]</scope>
    <source>
        <strain evidence="5 6">OM06-4</strain>
    </source>
</reference>
<dbReference type="GeneID" id="64197549"/>
<evidence type="ECO:0000313" key="4">
    <source>
        <dbReference type="EMBL" id="MDB7083742.1"/>
    </source>
</evidence>
<dbReference type="NCBIfam" id="TIGR00254">
    <property type="entry name" value="GGDEF"/>
    <property type="match status" value="2"/>
</dbReference>
<feature type="domain" description="GGDEF" evidence="3">
    <location>
        <begin position="154"/>
        <end position="288"/>
    </location>
</feature>
<protein>
    <submittedName>
        <fullName evidence="5">EAL domain-containing protein</fullName>
    </submittedName>
</protein>
<dbReference type="PANTHER" id="PTHR33121:SF79">
    <property type="entry name" value="CYCLIC DI-GMP PHOSPHODIESTERASE PDED-RELATED"/>
    <property type="match status" value="1"/>
</dbReference>
<dbReference type="InterPro" id="IPR035965">
    <property type="entry name" value="PAS-like_dom_sf"/>
</dbReference>
<gene>
    <name evidence="5" type="ORF">DXB93_08695</name>
    <name evidence="4" type="ORF">PM738_08010</name>
</gene>
<dbReference type="Pfam" id="PF00563">
    <property type="entry name" value="EAL"/>
    <property type="match status" value="1"/>
</dbReference>
<dbReference type="GO" id="GO:0071111">
    <property type="term" value="F:cyclic-guanylate-specific phosphodiesterase activity"/>
    <property type="evidence" value="ECO:0007669"/>
    <property type="project" value="InterPro"/>
</dbReference>
<dbReference type="RefSeq" id="WP_009300403.1">
    <property type="nucleotide sequence ID" value="NZ_CAXMZC010000001.1"/>
</dbReference>
<dbReference type="SMART" id="SM00052">
    <property type="entry name" value="EAL"/>
    <property type="match status" value="1"/>
</dbReference>
<dbReference type="EMBL" id="JAQLKE010000010">
    <property type="protein sequence ID" value="MDB7083742.1"/>
    <property type="molecule type" value="Genomic_DNA"/>
</dbReference>
<dbReference type="Gene3D" id="3.20.20.450">
    <property type="entry name" value="EAL domain"/>
    <property type="match status" value="1"/>
</dbReference>
<evidence type="ECO:0000259" key="2">
    <source>
        <dbReference type="PROSITE" id="PS50883"/>
    </source>
</evidence>
<dbReference type="AlphaFoldDB" id="A0A3E3ED39"/>
<dbReference type="Proteomes" id="UP001211987">
    <property type="component" value="Unassembled WGS sequence"/>
</dbReference>
<evidence type="ECO:0000313" key="6">
    <source>
        <dbReference type="Proteomes" id="UP000261032"/>
    </source>
</evidence>
<dbReference type="SUPFAM" id="SSF55073">
    <property type="entry name" value="Nucleotide cyclase"/>
    <property type="match status" value="2"/>
</dbReference>
<comment type="caution">
    <text evidence="5">The sequence shown here is derived from an EMBL/GenBank/DDBJ whole genome shotgun (WGS) entry which is preliminary data.</text>
</comment>
<dbReference type="EMBL" id="QUSL01000011">
    <property type="protein sequence ID" value="RGD85439.1"/>
    <property type="molecule type" value="Genomic_DNA"/>
</dbReference>
<dbReference type="SUPFAM" id="SSF141868">
    <property type="entry name" value="EAL domain-like"/>
    <property type="match status" value="1"/>
</dbReference>
<feature type="domain" description="GGDEF" evidence="3">
    <location>
        <begin position="451"/>
        <end position="583"/>
    </location>
</feature>
<reference evidence="4" key="2">
    <citation type="submission" date="2023-01" db="EMBL/GenBank/DDBJ databases">
        <title>Human gut microbiome strain richness.</title>
        <authorList>
            <person name="Chen-Liaw A."/>
        </authorList>
    </citation>
    <scope>NUCLEOTIDE SEQUENCE</scope>
    <source>
        <strain evidence="4">1001217st2_G6_1001217B_191108</strain>
    </source>
</reference>
<dbReference type="InterPro" id="IPR029787">
    <property type="entry name" value="Nucleotide_cyclase"/>
</dbReference>
<accession>A0A3E3ED39</accession>
<feature type="domain" description="PAC" evidence="1">
    <location>
        <begin position="379"/>
        <end position="431"/>
    </location>
</feature>